<dbReference type="InterPro" id="IPR008271">
    <property type="entry name" value="Ser/Thr_kinase_AS"/>
</dbReference>
<feature type="domain" description="Protein kinase" evidence="9">
    <location>
        <begin position="19"/>
        <end position="312"/>
    </location>
</feature>
<dbReference type="Gene3D" id="1.10.510.10">
    <property type="entry name" value="Transferase(Phosphotransferase) domain 1"/>
    <property type="match status" value="1"/>
</dbReference>
<evidence type="ECO:0000256" key="1">
    <source>
        <dbReference type="ARBA" id="ARBA00012513"/>
    </source>
</evidence>
<protein>
    <recommendedName>
        <fullName evidence="1">non-specific serine/threonine protein kinase</fullName>
        <ecNumber evidence="1">2.7.11.1</ecNumber>
    </recommendedName>
</protein>
<keyword evidence="2" id="KW-0723">Serine/threonine-protein kinase</keyword>
<dbReference type="InterPro" id="IPR011009">
    <property type="entry name" value="Kinase-like_dom_sf"/>
</dbReference>
<accession>A0A4T0WYE1</accession>
<dbReference type="PROSITE" id="PS50011">
    <property type="entry name" value="PROTEIN_KINASE_DOM"/>
    <property type="match status" value="1"/>
</dbReference>
<evidence type="ECO:0000256" key="2">
    <source>
        <dbReference type="ARBA" id="ARBA00022527"/>
    </source>
</evidence>
<keyword evidence="6" id="KW-0067">ATP-binding</keyword>
<dbReference type="Proteomes" id="UP000307173">
    <property type="component" value="Unassembled WGS sequence"/>
</dbReference>
<dbReference type="EC" id="2.7.11.1" evidence="1"/>
<keyword evidence="3" id="KW-0808">Transferase</keyword>
<evidence type="ECO:0000313" key="10">
    <source>
        <dbReference type="EMBL" id="TID19821.1"/>
    </source>
</evidence>
<evidence type="ECO:0000256" key="3">
    <source>
        <dbReference type="ARBA" id="ARBA00022679"/>
    </source>
</evidence>
<proteinExistence type="predicted"/>
<keyword evidence="5" id="KW-0418">Kinase</keyword>
<keyword evidence="11" id="KW-1185">Reference proteome</keyword>
<evidence type="ECO:0000313" key="11">
    <source>
        <dbReference type="Proteomes" id="UP000307173"/>
    </source>
</evidence>
<organism evidence="10 11">
    <name type="scientific">Pichia inconspicua</name>
    <dbReference type="NCBI Taxonomy" id="52247"/>
    <lineage>
        <taxon>Eukaryota</taxon>
        <taxon>Fungi</taxon>
        <taxon>Dikarya</taxon>
        <taxon>Ascomycota</taxon>
        <taxon>Saccharomycotina</taxon>
        <taxon>Pichiomycetes</taxon>
        <taxon>Pichiales</taxon>
        <taxon>Pichiaceae</taxon>
        <taxon>Pichia</taxon>
    </lineage>
</organism>
<dbReference type="STRING" id="52247.A0A4T0WYE1"/>
<dbReference type="AlphaFoldDB" id="A0A4T0WYE1"/>
<dbReference type="GO" id="GO:0004674">
    <property type="term" value="F:protein serine/threonine kinase activity"/>
    <property type="evidence" value="ECO:0007669"/>
    <property type="project" value="UniProtKB-KW"/>
</dbReference>
<dbReference type="GO" id="GO:0000147">
    <property type="term" value="P:actin cortical patch assembly"/>
    <property type="evidence" value="ECO:0007669"/>
    <property type="project" value="TreeGrafter"/>
</dbReference>
<dbReference type="PROSITE" id="PS00108">
    <property type="entry name" value="PROTEIN_KINASE_ST"/>
    <property type="match status" value="1"/>
</dbReference>
<sequence>MHGEIYKPGTPLVVGTHHVVIDKYFSKGGFAQVYTCSITPKWNGKSVACLKRVLVPDKPSLSTLRKEVDAMRKLQGIECIVSYIDSHAARSNDNSGGYEVFVLMEYCSNKGLIDFMNTRLVDKLKEFEILKIVQSITEAVCYMHVLKPPLIHRDIKIENVLISDNWVFKLCDFGSVSLPILPPKNAIEFRSIQDDIMKNTTPQYRAPEMIDLSKQQIIGEKADVWALGVFLYKLCYYITPFEQSSINQNVNGYHGDYAILHGIYKIPPQPLYSSRLINLIKKMLQVNQSLRPTALQVLTEICQMRGVNVPSIGSKNYNDLKKTLTNTTSIVTTAKLDSVTSHAPTRVRRPISMYDMGNTSGVMIASLNNKSGNEVHSTREGSIDSSLDYLKSISQSRSVSGPKSKRSSITSLKNLLTGESYKDKERSKETIAVEIPDSNSSTVKRSSSIQRRMKSLFKSAAGGTNNDYDNNDNNDVVDERKNSKIEFIGKKAPPKPPKPSFLRATSVTRDIKEFEKRFPSINPI</sequence>
<dbReference type="GO" id="GO:0005737">
    <property type="term" value="C:cytoplasm"/>
    <property type="evidence" value="ECO:0007669"/>
    <property type="project" value="TreeGrafter"/>
</dbReference>
<dbReference type="PANTHER" id="PTHR22967">
    <property type="entry name" value="SERINE/THREONINE PROTEIN KINASE"/>
    <property type="match status" value="1"/>
</dbReference>
<dbReference type="SUPFAM" id="SSF56112">
    <property type="entry name" value="Protein kinase-like (PK-like)"/>
    <property type="match status" value="1"/>
</dbReference>
<comment type="catalytic activity">
    <reaction evidence="7">
        <text>L-threonyl-[protein] + ATP = O-phospho-L-threonyl-[protein] + ADP + H(+)</text>
        <dbReference type="Rhea" id="RHEA:46608"/>
        <dbReference type="Rhea" id="RHEA-COMP:11060"/>
        <dbReference type="Rhea" id="RHEA-COMP:11605"/>
        <dbReference type="ChEBI" id="CHEBI:15378"/>
        <dbReference type="ChEBI" id="CHEBI:30013"/>
        <dbReference type="ChEBI" id="CHEBI:30616"/>
        <dbReference type="ChEBI" id="CHEBI:61977"/>
        <dbReference type="ChEBI" id="CHEBI:456216"/>
        <dbReference type="EC" id="2.7.11.1"/>
    </reaction>
</comment>
<evidence type="ECO:0000256" key="8">
    <source>
        <dbReference type="ARBA" id="ARBA00048679"/>
    </source>
</evidence>
<dbReference type="GO" id="GO:0005524">
    <property type="term" value="F:ATP binding"/>
    <property type="evidence" value="ECO:0007669"/>
    <property type="project" value="UniProtKB-KW"/>
</dbReference>
<gene>
    <name evidence="10" type="ORF">CANINC_003704</name>
</gene>
<dbReference type="GO" id="GO:0007015">
    <property type="term" value="P:actin filament organization"/>
    <property type="evidence" value="ECO:0007669"/>
    <property type="project" value="TreeGrafter"/>
</dbReference>
<evidence type="ECO:0000256" key="5">
    <source>
        <dbReference type="ARBA" id="ARBA00022777"/>
    </source>
</evidence>
<evidence type="ECO:0000256" key="6">
    <source>
        <dbReference type="ARBA" id="ARBA00022840"/>
    </source>
</evidence>
<dbReference type="EMBL" id="SELW01000594">
    <property type="protein sequence ID" value="TID19821.1"/>
    <property type="molecule type" value="Genomic_DNA"/>
</dbReference>
<evidence type="ECO:0000256" key="7">
    <source>
        <dbReference type="ARBA" id="ARBA00047899"/>
    </source>
</evidence>
<dbReference type="OrthoDB" id="2018507at2759"/>
<evidence type="ECO:0000256" key="4">
    <source>
        <dbReference type="ARBA" id="ARBA00022741"/>
    </source>
</evidence>
<comment type="caution">
    <text evidence="10">The sequence shown here is derived from an EMBL/GenBank/DDBJ whole genome shotgun (WGS) entry which is preliminary data.</text>
</comment>
<keyword evidence="4" id="KW-0547">Nucleotide-binding</keyword>
<dbReference type="PANTHER" id="PTHR22967:SF57">
    <property type="entry name" value="AUXILIN, ISOFORM A-RELATED"/>
    <property type="match status" value="1"/>
</dbReference>
<dbReference type="InterPro" id="IPR000719">
    <property type="entry name" value="Prot_kinase_dom"/>
</dbReference>
<dbReference type="SMART" id="SM00220">
    <property type="entry name" value="S_TKc"/>
    <property type="match status" value="1"/>
</dbReference>
<comment type="catalytic activity">
    <reaction evidence="8">
        <text>L-seryl-[protein] + ATP = O-phospho-L-seryl-[protein] + ADP + H(+)</text>
        <dbReference type="Rhea" id="RHEA:17989"/>
        <dbReference type="Rhea" id="RHEA-COMP:9863"/>
        <dbReference type="Rhea" id="RHEA-COMP:11604"/>
        <dbReference type="ChEBI" id="CHEBI:15378"/>
        <dbReference type="ChEBI" id="CHEBI:29999"/>
        <dbReference type="ChEBI" id="CHEBI:30616"/>
        <dbReference type="ChEBI" id="CHEBI:83421"/>
        <dbReference type="ChEBI" id="CHEBI:456216"/>
        <dbReference type="EC" id="2.7.11.1"/>
    </reaction>
</comment>
<reference evidence="10 11" key="1">
    <citation type="journal article" date="2019" name="Front. Genet.">
        <title>Whole-Genome Sequencing of the Opportunistic Yeast Pathogen Candida inconspicua Uncovers Its Hybrid Origin.</title>
        <authorList>
            <person name="Mixao V."/>
            <person name="Hansen A.P."/>
            <person name="Saus E."/>
            <person name="Boekhout T."/>
            <person name="Lass-Florl C."/>
            <person name="Gabaldon T."/>
        </authorList>
    </citation>
    <scope>NUCLEOTIDE SEQUENCE [LARGE SCALE GENOMIC DNA]</scope>
    <source>
        <strain evidence="10 11">CBS 180</strain>
    </source>
</reference>
<evidence type="ECO:0000259" key="9">
    <source>
        <dbReference type="PROSITE" id="PS50011"/>
    </source>
</evidence>
<dbReference type="Pfam" id="PF00069">
    <property type="entry name" value="Pkinase"/>
    <property type="match status" value="1"/>
</dbReference>
<name>A0A4T0WYE1_9ASCO</name>